<dbReference type="EMBL" id="MU863627">
    <property type="protein sequence ID" value="KAK4104235.1"/>
    <property type="molecule type" value="Genomic_DNA"/>
</dbReference>
<organism evidence="2 3">
    <name type="scientific">Parathielavia hyrcaniae</name>
    <dbReference type="NCBI Taxonomy" id="113614"/>
    <lineage>
        <taxon>Eukaryota</taxon>
        <taxon>Fungi</taxon>
        <taxon>Dikarya</taxon>
        <taxon>Ascomycota</taxon>
        <taxon>Pezizomycotina</taxon>
        <taxon>Sordariomycetes</taxon>
        <taxon>Sordariomycetidae</taxon>
        <taxon>Sordariales</taxon>
        <taxon>Chaetomiaceae</taxon>
        <taxon>Parathielavia</taxon>
    </lineage>
</organism>
<reference evidence="2" key="1">
    <citation type="journal article" date="2023" name="Mol. Phylogenet. Evol.">
        <title>Genome-scale phylogeny and comparative genomics of the fungal order Sordariales.</title>
        <authorList>
            <person name="Hensen N."/>
            <person name="Bonometti L."/>
            <person name="Westerberg I."/>
            <person name="Brannstrom I.O."/>
            <person name="Guillou S."/>
            <person name="Cros-Aarteil S."/>
            <person name="Calhoun S."/>
            <person name="Haridas S."/>
            <person name="Kuo A."/>
            <person name="Mondo S."/>
            <person name="Pangilinan J."/>
            <person name="Riley R."/>
            <person name="LaButti K."/>
            <person name="Andreopoulos B."/>
            <person name="Lipzen A."/>
            <person name="Chen C."/>
            <person name="Yan M."/>
            <person name="Daum C."/>
            <person name="Ng V."/>
            <person name="Clum A."/>
            <person name="Steindorff A."/>
            <person name="Ohm R.A."/>
            <person name="Martin F."/>
            <person name="Silar P."/>
            <person name="Natvig D.O."/>
            <person name="Lalanne C."/>
            <person name="Gautier V."/>
            <person name="Ament-Velasquez S.L."/>
            <person name="Kruys A."/>
            <person name="Hutchinson M.I."/>
            <person name="Powell A.J."/>
            <person name="Barry K."/>
            <person name="Miller A.N."/>
            <person name="Grigoriev I.V."/>
            <person name="Debuchy R."/>
            <person name="Gladieux P."/>
            <person name="Hiltunen Thoren M."/>
            <person name="Johannesson H."/>
        </authorList>
    </citation>
    <scope>NUCLEOTIDE SEQUENCE</scope>
    <source>
        <strain evidence="2">CBS 757.83</strain>
    </source>
</reference>
<evidence type="ECO:0000313" key="3">
    <source>
        <dbReference type="Proteomes" id="UP001305647"/>
    </source>
</evidence>
<comment type="caution">
    <text evidence="2">The sequence shown here is derived from an EMBL/GenBank/DDBJ whole genome shotgun (WGS) entry which is preliminary data.</text>
</comment>
<sequence>MTFCQGMATRHSAAHGRFRSLRVAFSCDRCTDTRSPYEVAQRKSGFRSQSAFMRGAKPYRHTTAQYICEGGRAGLLTAGSQGSLTASGNVMARPFPNTGTVDRLAVSLAHLHLHSPRRLLGPTPAHGHHYSRSADESSSEPFWPPAISSHAVVPDFCAPASPLRLESVHS</sequence>
<evidence type="ECO:0000256" key="1">
    <source>
        <dbReference type="SAM" id="MobiDB-lite"/>
    </source>
</evidence>
<dbReference type="AlphaFoldDB" id="A0AAN6Q625"/>
<feature type="region of interest" description="Disordered" evidence="1">
    <location>
        <begin position="119"/>
        <end position="141"/>
    </location>
</feature>
<reference evidence="2" key="2">
    <citation type="submission" date="2023-05" db="EMBL/GenBank/DDBJ databases">
        <authorList>
            <consortium name="Lawrence Berkeley National Laboratory"/>
            <person name="Steindorff A."/>
            <person name="Hensen N."/>
            <person name="Bonometti L."/>
            <person name="Westerberg I."/>
            <person name="Brannstrom I.O."/>
            <person name="Guillou S."/>
            <person name="Cros-Aarteil S."/>
            <person name="Calhoun S."/>
            <person name="Haridas S."/>
            <person name="Kuo A."/>
            <person name="Mondo S."/>
            <person name="Pangilinan J."/>
            <person name="Riley R."/>
            <person name="Labutti K."/>
            <person name="Andreopoulos B."/>
            <person name="Lipzen A."/>
            <person name="Chen C."/>
            <person name="Yanf M."/>
            <person name="Daum C."/>
            <person name="Ng V."/>
            <person name="Clum A."/>
            <person name="Ohm R."/>
            <person name="Martin F."/>
            <person name="Silar P."/>
            <person name="Natvig D."/>
            <person name="Lalanne C."/>
            <person name="Gautier V."/>
            <person name="Ament-Velasquez S.L."/>
            <person name="Kruys A."/>
            <person name="Hutchinson M.I."/>
            <person name="Powell A.J."/>
            <person name="Barry K."/>
            <person name="Miller A.N."/>
            <person name="Grigoriev I.V."/>
            <person name="Debuchy R."/>
            <person name="Gladieux P."/>
            <person name="Thoren M.H."/>
            <person name="Johannesson H."/>
        </authorList>
    </citation>
    <scope>NUCLEOTIDE SEQUENCE</scope>
    <source>
        <strain evidence="2">CBS 757.83</strain>
    </source>
</reference>
<proteinExistence type="predicted"/>
<protein>
    <submittedName>
        <fullName evidence="2">Uncharacterized protein</fullName>
    </submittedName>
</protein>
<evidence type="ECO:0000313" key="2">
    <source>
        <dbReference type="EMBL" id="KAK4104235.1"/>
    </source>
</evidence>
<gene>
    <name evidence="2" type="ORF">N658DRAFT_248030</name>
</gene>
<keyword evidence="3" id="KW-1185">Reference proteome</keyword>
<name>A0AAN6Q625_9PEZI</name>
<dbReference type="Proteomes" id="UP001305647">
    <property type="component" value="Unassembled WGS sequence"/>
</dbReference>
<accession>A0AAN6Q625</accession>